<sequence>MRLLYLYIFNEFLKLILAFTPNNTVWGHINALAGSRIYYTGGVIPNATIWKSIIDFSNTPNQMATQSKEFYYLDVSTGFKINGIIPWVDLSSSSIIPPHSWNAFSLCGSDNSTLVMFGGDFGSTTPINLVFTYNLKTLQWSNPVTSSQPPNKATRSACDFRTGKMYMFSGSSNTVNPTMNILDTKTLTWGVGSIIGAPSGRYDYTVTLLSNGNIVYIGGVDSSGVVKLLTIPLYNINDDTWYSMTTTGYLPTPRGHHSSVLTKDGRIIVYGGYIDRITLVPVLDDLVVLDTGGTVFTWSKANVSTLSPPSRCYHSATLVNHYMIVLFGRNDLYLPSSTMNEVYILDTSDKFDYKWISEYKIDEPVPTINSTYTNNNTNPDTNIALIASTVVLAFLFVLAICLLIFFCRKRNRNILLISGSNEQ</sequence>
<proteinExistence type="predicted"/>
<feature type="transmembrane region" description="Helical" evidence="3">
    <location>
        <begin position="383"/>
        <end position="406"/>
    </location>
</feature>
<dbReference type="PANTHER" id="PTHR46093">
    <property type="entry name" value="ACYL-COA-BINDING DOMAIN-CONTAINING PROTEIN 5"/>
    <property type="match status" value="1"/>
</dbReference>
<dbReference type="AlphaFoldDB" id="A0A9N9GVP8"/>
<keyword evidence="6" id="KW-1185">Reference proteome</keyword>
<evidence type="ECO:0000256" key="4">
    <source>
        <dbReference type="SAM" id="SignalP"/>
    </source>
</evidence>
<accession>A0A9N9GVP8</accession>
<dbReference type="EMBL" id="CAJVQA010006056">
    <property type="protein sequence ID" value="CAG8633201.1"/>
    <property type="molecule type" value="Genomic_DNA"/>
</dbReference>
<evidence type="ECO:0000313" key="6">
    <source>
        <dbReference type="Proteomes" id="UP000789759"/>
    </source>
</evidence>
<evidence type="ECO:0000313" key="5">
    <source>
        <dbReference type="EMBL" id="CAG8633201.1"/>
    </source>
</evidence>
<dbReference type="Pfam" id="PF24681">
    <property type="entry name" value="Kelch_KLHDC2_KLHL20_DRC7"/>
    <property type="match status" value="1"/>
</dbReference>
<comment type="caution">
    <text evidence="5">The sequence shown here is derived from an EMBL/GenBank/DDBJ whole genome shotgun (WGS) entry which is preliminary data.</text>
</comment>
<feature type="signal peptide" evidence="4">
    <location>
        <begin position="1"/>
        <end position="18"/>
    </location>
</feature>
<organism evidence="5 6">
    <name type="scientific">Cetraspora pellucida</name>
    <dbReference type="NCBI Taxonomy" id="1433469"/>
    <lineage>
        <taxon>Eukaryota</taxon>
        <taxon>Fungi</taxon>
        <taxon>Fungi incertae sedis</taxon>
        <taxon>Mucoromycota</taxon>
        <taxon>Glomeromycotina</taxon>
        <taxon>Glomeromycetes</taxon>
        <taxon>Diversisporales</taxon>
        <taxon>Gigasporaceae</taxon>
        <taxon>Cetraspora</taxon>
    </lineage>
</organism>
<dbReference type="SUPFAM" id="SSF117281">
    <property type="entry name" value="Kelch motif"/>
    <property type="match status" value="1"/>
</dbReference>
<keyword evidence="2" id="KW-0677">Repeat</keyword>
<evidence type="ECO:0000256" key="2">
    <source>
        <dbReference type="ARBA" id="ARBA00022737"/>
    </source>
</evidence>
<keyword evidence="4" id="KW-0732">Signal</keyword>
<dbReference type="Proteomes" id="UP000789759">
    <property type="component" value="Unassembled WGS sequence"/>
</dbReference>
<dbReference type="OrthoDB" id="432528at2759"/>
<name>A0A9N9GVP8_9GLOM</name>
<dbReference type="Gene3D" id="2.120.10.80">
    <property type="entry name" value="Kelch-type beta propeller"/>
    <property type="match status" value="2"/>
</dbReference>
<protein>
    <submittedName>
        <fullName evidence="5">1485_t:CDS:1</fullName>
    </submittedName>
</protein>
<keyword evidence="3" id="KW-0812">Transmembrane</keyword>
<keyword evidence="3" id="KW-1133">Transmembrane helix</keyword>
<keyword evidence="1" id="KW-0880">Kelch repeat</keyword>
<feature type="chain" id="PRO_5040124358" evidence="4">
    <location>
        <begin position="19"/>
        <end position="423"/>
    </location>
</feature>
<keyword evidence="3" id="KW-0472">Membrane</keyword>
<evidence type="ECO:0000256" key="3">
    <source>
        <dbReference type="SAM" id="Phobius"/>
    </source>
</evidence>
<dbReference type="InterPro" id="IPR015915">
    <property type="entry name" value="Kelch-typ_b-propeller"/>
</dbReference>
<dbReference type="PANTHER" id="PTHR46093:SF18">
    <property type="entry name" value="FIBRONECTIN TYPE-III DOMAIN-CONTAINING PROTEIN"/>
    <property type="match status" value="1"/>
</dbReference>
<reference evidence="5" key="1">
    <citation type="submission" date="2021-06" db="EMBL/GenBank/DDBJ databases">
        <authorList>
            <person name="Kallberg Y."/>
            <person name="Tangrot J."/>
            <person name="Rosling A."/>
        </authorList>
    </citation>
    <scope>NUCLEOTIDE SEQUENCE</scope>
    <source>
        <strain evidence="5">FL966</strain>
    </source>
</reference>
<gene>
    <name evidence="5" type="ORF">CPELLU_LOCUS8493</name>
</gene>
<evidence type="ECO:0000256" key="1">
    <source>
        <dbReference type="ARBA" id="ARBA00022441"/>
    </source>
</evidence>